<dbReference type="SUPFAM" id="SSF52540">
    <property type="entry name" value="P-loop containing nucleoside triphosphate hydrolases"/>
    <property type="match status" value="1"/>
</dbReference>
<name>A0A0G3GW61_9CORY</name>
<keyword evidence="5" id="KW-0547">Nucleotide-binding</keyword>
<dbReference type="InterPro" id="IPR051535">
    <property type="entry name" value="Siderophore_ABC-ATPase"/>
</dbReference>
<protein>
    <submittedName>
        <fullName evidence="11">ABC-type cobalamin/Fe3+-siderophore transport system, ATPase component</fullName>
        <ecNumber evidence="11">3.6.3.34</ecNumber>
    </submittedName>
</protein>
<keyword evidence="7" id="KW-0408">Iron</keyword>
<evidence type="ECO:0000256" key="8">
    <source>
        <dbReference type="ARBA" id="ARBA00023065"/>
    </source>
</evidence>
<dbReference type="PANTHER" id="PTHR42771">
    <property type="entry name" value="IRON(3+)-HYDROXAMATE IMPORT ATP-BINDING PROTEIN FHUC"/>
    <property type="match status" value="1"/>
</dbReference>
<dbReference type="PANTHER" id="PTHR42771:SF2">
    <property type="entry name" value="IRON(3+)-HYDROXAMATE IMPORT ATP-BINDING PROTEIN FHUC"/>
    <property type="match status" value="1"/>
</dbReference>
<dbReference type="KEGG" id="cei:CEPID_09515"/>
<gene>
    <name evidence="11" type="primary">fecE</name>
    <name evidence="11" type="ORF">CEPID_09515</name>
</gene>
<keyword evidence="11" id="KW-0378">Hydrolase</keyword>
<dbReference type="InterPro" id="IPR003593">
    <property type="entry name" value="AAA+_ATPase"/>
</dbReference>
<evidence type="ECO:0000313" key="11">
    <source>
        <dbReference type="EMBL" id="AKK03748.1"/>
    </source>
</evidence>
<dbReference type="Proteomes" id="UP000035368">
    <property type="component" value="Chromosome"/>
</dbReference>
<dbReference type="GO" id="GO:0016887">
    <property type="term" value="F:ATP hydrolysis activity"/>
    <property type="evidence" value="ECO:0007669"/>
    <property type="project" value="InterPro"/>
</dbReference>
<dbReference type="PROSITE" id="PS00211">
    <property type="entry name" value="ABC_TRANSPORTER_1"/>
    <property type="match status" value="1"/>
</dbReference>
<sequence>MKLQVTDLVAGYGDGPDVVRGVSFVANPGKITTLLGPNGCGKSTLLKACSKVLQPRSGAVVLVDEPVAQYDLAELSPRESARRIGMLAQQPVAPAGLAVRDLVARGRHPHRGLFGGLTRKDNDIIDAALQATGTETLANHVVDSLSGGQRQLVWFAMVLAQDTPVILLDEPTTYLDPAHALNVLELARQQSQAGKTVVMVLHDLMLAGAYSDQLVLLKDGHVLADGSPKQVLTSANLAEAYGLRAEIWPNPRSGSSVIVARGTV</sequence>
<accession>A0A0G3GW61</accession>
<dbReference type="PATRIC" id="fig|1050174.4.peg.1921"/>
<dbReference type="AlphaFoldDB" id="A0A0G3GW61"/>
<dbReference type="FunFam" id="3.40.50.300:FF:000134">
    <property type="entry name" value="Iron-enterobactin ABC transporter ATP-binding protein"/>
    <property type="match status" value="1"/>
</dbReference>
<organism evidence="11 12">
    <name type="scientific">Corynebacterium epidermidicanis</name>
    <dbReference type="NCBI Taxonomy" id="1050174"/>
    <lineage>
        <taxon>Bacteria</taxon>
        <taxon>Bacillati</taxon>
        <taxon>Actinomycetota</taxon>
        <taxon>Actinomycetes</taxon>
        <taxon>Mycobacteriales</taxon>
        <taxon>Corynebacteriaceae</taxon>
        <taxon>Corynebacterium</taxon>
    </lineage>
</organism>
<dbReference type="PROSITE" id="PS50893">
    <property type="entry name" value="ABC_TRANSPORTER_2"/>
    <property type="match status" value="1"/>
</dbReference>
<evidence type="ECO:0000256" key="1">
    <source>
        <dbReference type="ARBA" id="ARBA00004202"/>
    </source>
</evidence>
<keyword evidence="12" id="KW-1185">Reference proteome</keyword>
<dbReference type="Pfam" id="PF00005">
    <property type="entry name" value="ABC_tran"/>
    <property type="match status" value="1"/>
</dbReference>
<comment type="subcellular location">
    <subcellularLocation>
        <location evidence="1">Cell membrane</location>
        <topology evidence="1">Peripheral membrane protein</topology>
    </subcellularLocation>
</comment>
<reference evidence="11 12" key="1">
    <citation type="submission" date="2015-05" db="EMBL/GenBank/DDBJ databases">
        <title>Complete genome sequence of Corynebacterium epidermidicanis DSM 45586, isolated from the skin of a dog suffering from pruritus.</title>
        <authorList>
            <person name="Ruckert C."/>
            <person name="Albersmeier A."/>
            <person name="Winkler A."/>
            <person name="Tauch A."/>
        </authorList>
    </citation>
    <scope>NUCLEOTIDE SEQUENCE [LARGE SCALE GENOMIC DNA]</scope>
    <source>
        <strain evidence="11 12">DSM 45586</strain>
    </source>
</reference>
<evidence type="ECO:0000256" key="2">
    <source>
        <dbReference type="ARBA" id="ARBA00022448"/>
    </source>
</evidence>
<dbReference type="InterPro" id="IPR017871">
    <property type="entry name" value="ABC_transporter-like_CS"/>
</dbReference>
<dbReference type="OrthoDB" id="3579586at2"/>
<evidence type="ECO:0000259" key="10">
    <source>
        <dbReference type="PROSITE" id="PS50893"/>
    </source>
</evidence>
<dbReference type="RefSeq" id="WP_047240725.1">
    <property type="nucleotide sequence ID" value="NZ_CP011541.1"/>
</dbReference>
<keyword evidence="4" id="KW-0410">Iron transport</keyword>
<evidence type="ECO:0000256" key="6">
    <source>
        <dbReference type="ARBA" id="ARBA00022840"/>
    </source>
</evidence>
<keyword evidence="9" id="KW-0472">Membrane</keyword>
<keyword evidence="6" id="KW-0067">ATP-binding</keyword>
<evidence type="ECO:0000256" key="3">
    <source>
        <dbReference type="ARBA" id="ARBA00022475"/>
    </source>
</evidence>
<evidence type="ECO:0000256" key="5">
    <source>
        <dbReference type="ARBA" id="ARBA00022741"/>
    </source>
</evidence>
<dbReference type="GO" id="GO:0006826">
    <property type="term" value="P:iron ion transport"/>
    <property type="evidence" value="ECO:0007669"/>
    <property type="project" value="UniProtKB-KW"/>
</dbReference>
<dbReference type="GO" id="GO:0005524">
    <property type="term" value="F:ATP binding"/>
    <property type="evidence" value="ECO:0007669"/>
    <property type="project" value="UniProtKB-KW"/>
</dbReference>
<dbReference type="SMART" id="SM00382">
    <property type="entry name" value="AAA"/>
    <property type="match status" value="1"/>
</dbReference>
<dbReference type="EMBL" id="CP011541">
    <property type="protein sequence ID" value="AKK03748.1"/>
    <property type="molecule type" value="Genomic_DNA"/>
</dbReference>
<keyword evidence="8" id="KW-0406">Ion transport</keyword>
<dbReference type="EC" id="3.6.3.34" evidence="11"/>
<evidence type="ECO:0000313" key="12">
    <source>
        <dbReference type="Proteomes" id="UP000035368"/>
    </source>
</evidence>
<keyword evidence="2" id="KW-0813">Transport</keyword>
<keyword evidence="3" id="KW-1003">Cell membrane</keyword>
<dbReference type="Gene3D" id="3.40.50.300">
    <property type="entry name" value="P-loop containing nucleotide triphosphate hydrolases"/>
    <property type="match status" value="1"/>
</dbReference>
<dbReference type="GO" id="GO:0005886">
    <property type="term" value="C:plasma membrane"/>
    <property type="evidence" value="ECO:0007669"/>
    <property type="project" value="UniProtKB-SubCell"/>
</dbReference>
<evidence type="ECO:0000256" key="9">
    <source>
        <dbReference type="ARBA" id="ARBA00023136"/>
    </source>
</evidence>
<dbReference type="STRING" id="1050174.CEPID_09515"/>
<dbReference type="CDD" id="cd03214">
    <property type="entry name" value="ABC_Iron-Siderophores_B12_Hemin"/>
    <property type="match status" value="1"/>
</dbReference>
<evidence type="ECO:0000256" key="4">
    <source>
        <dbReference type="ARBA" id="ARBA00022496"/>
    </source>
</evidence>
<evidence type="ECO:0000256" key="7">
    <source>
        <dbReference type="ARBA" id="ARBA00023004"/>
    </source>
</evidence>
<proteinExistence type="predicted"/>
<feature type="domain" description="ABC transporter" evidence="10">
    <location>
        <begin position="3"/>
        <end position="244"/>
    </location>
</feature>
<dbReference type="InterPro" id="IPR027417">
    <property type="entry name" value="P-loop_NTPase"/>
</dbReference>
<dbReference type="InterPro" id="IPR003439">
    <property type="entry name" value="ABC_transporter-like_ATP-bd"/>
</dbReference>